<dbReference type="AlphaFoldDB" id="A0A381THL7"/>
<reference evidence="1" key="1">
    <citation type="submission" date="2018-05" db="EMBL/GenBank/DDBJ databases">
        <authorList>
            <person name="Lanie J.A."/>
            <person name="Ng W.-L."/>
            <person name="Kazmierczak K.M."/>
            <person name="Andrzejewski T.M."/>
            <person name="Davidsen T.M."/>
            <person name="Wayne K.J."/>
            <person name="Tettelin H."/>
            <person name="Glass J.I."/>
            <person name="Rusch D."/>
            <person name="Podicherti R."/>
            <person name="Tsui H.-C.T."/>
            <person name="Winkler M.E."/>
        </authorList>
    </citation>
    <scope>NUCLEOTIDE SEQUENCE</scope>
</reference>
<dbReference type="Pfam" id="PF05437">
    <property type="entry name" value="AzlD"/>
    <property type="match status" value="1"/>
</dbReference>
<protein>
    <submittedName>
        <fullName evidence="1">Uncharacterized protein</fullName>
    </submittedName>
</protein>
<gene>
    <name evidence="1" type="ORF">METZ01_LOCUS68404</name>
</gene>
<name>A0A381THL7_9ZZZZ</name>
<accession>A0A381THL7</accession>
<proteinExistence type="predicted"/>
<dbReference type="InterPro" id="IPR008407">
    <property type="entry name" value="Brnchd-chn_aa_trnsp_AzlD"/>
</dbReference>
<sequence>MIAALLVTSIGSPLQTEDYSQILNYLIGFAGVGASHWLWKNPGICVLAGVLSFSVSQLFFI</sequence>
<organism evidence="1">
    <name type="scientific">marine metagenome</name>
    <dbReference type="NCBI Taxonomy" id="408172"/>
    <lineage>
        <taxon>unclassified sequences</taxon>
        <taxon>metagenomes</taxon>
        <taxon>ecological metagenomes</taxon>
    </lineage>
</organism>
<evidence type="ECO:0000313" key="1">
    <source>
        <dbReference type="EMBL" id="SVA15550.1"/>
    </source>
</evidence>
<dbReference type="EMBL" id="UINC01004602">
    <property type="protein sequence ID" value="SVA15550.1"/>
    <property type="molecule type" value="Genomic_DNA"/>
</dbReference>